<comment type="function">
    <text evidence="8">Provides the (R)-glutamate required for cell wall biosynthesis.</text>
</comment>
<evidence type="ECO:0000313" key="10">
    <source>
        <dbReference type="Proteomes" id="UP000831181"/>
    </source>
</evidence>
<comment type="catalytic activity">
    <reaction evidence="1 8">
        <text>L-glutamate = D-glutamate</text>
        <dbReference type="Rhea" id="RHEA:12813"/>
        <dbReference type="ChEBI" id="CHEBI:29985"/>
        <dbReference type="ChEBI" id="CHEBI:29986"/>
        <dbReference type="EC" id="5.1.1.3"/>
    </reaction>
</comment>
<dbReference type="GO" id="GO:0071555">
    <property type="term" value="P:cell wall organization"/>
    <property type="evidence" value="ECO:0007669"/>
    <property type="project" value="UniProtKB-KW"/>
</dbReference>
<sequence>MNSQPIGFMDSGVGGLTVAKAVIKKLPNESIVYFGDEARLPYGEKSQAQIQTYATQVARFLLKREIKLLVVACNTASAQALPLLARELPIPVIGVIDPGSKLAINTTLNHRVGVIATNGTVNSHAYERELKRLDPKTTVFSLGCPRFIPMVEDGEYHRPEDQKIVDVDVKPMLAHGIDTLIMGCTHYPIMRKLIQNAVGPRIRLVDPGIAVCEQVVDGLKHADLMAPNDHQATYRFYTTGAVAKFVTIAEDWLQMKIDACHVDLSELE</sequence>
<evidence type="ECO:0000256" key="3">
    <source>
        <dbReference type="ARBA" id="ARBA00022960"/>
    </source>
</evidence>
<evidence type="ECO:0000256" key="5">
    <source>
        <dbReference type="ARBA" id="ARBA00023235"/>
    </source>
</evidence>
<evidence type="ECO:0000313" key="9">
    <source>
        <dbReference type="EMBL" id="UQS86781.1"/>
    </source>
</evidence>
<evidence type="ECO:0000256" key="7">
    <source>
        <dbReference type="ARBA" id="ARBA00070053"/>
    </source>
</evidence>
<protein>
    <recommendedName>
        <fullName evidence="7 8">Glutamate racemase</fullName>
        <ecNumber evidence="2 8">5.1.1.3</ecNumber>
    </recommendedName>
</protein>
<dbReference type="InterPro" id="IPR001920">
    <property type="entry name" value="Asp/Glu_race"/>
</dbReference>
<dbReference type="KEGG" id="lbe:MOO44_07900"/>
<name>A0A976RSG0_9LACO</name>
<dbReference type="Gene3D" id="3.40.50.1860">
    <property type="match status" value="2"/>
</dbReference>
<feature type="active site" description="Proton donor/acceptor" evidence="8">
    <location>
        <position position="73"/>
    </location>
</feature>
<dbReference type="GO" id="GO:0009252">
    <property type="term" value="P:peptidoglycan biosynthetic process"/>
    <property type="evidence" value="ECO:0007669"/>
    <property type="project" value="UniProtKB-UniRule"/>
</dbReference>
<dbReference type="GO" id="GO:0042802">
    <property type="term" value="F:identical protein binding"/>
    <property type="evidence" value="ECO:0007669"/>
    <property type="project" value="UniProtKB-ARBA"/>
</dbReference>
<feature type="binding site" evidence="8">
    <location>
        <begin position="74"/>
        <end position="75"/>
    </location>
    <ligand>
        <name>substrate</name>
    </ligand>
</feature>
<dbReference type="InterPro" id="IPR004391">
    <property type="entry name" value="Glu_race"/>
</dbReference>
<evidence type="ECO:0000256" key="8">
    <source>
        <dbReference type="HAMAP-Rule" id="MF_00258"/>
    </source>
</evidence>
<reference evidence="9" key="1">
    <citation type="journal article" date="2022" name="Int. J. Syst. Evol. Microbiol.">
        <title>Apilactobacillus apisilvae sp. nov., Nicolia spurrieriana gen. nov. sp. nov., Bombilactobacillus folatiphilus sp. nov. and Bombilactobacillus thymidiniphilus sp. nov., four new lactic acid bacterial isolates from stingless bees Tetragonula carbonaria and Austroplebeia australis.</title>
        <authorList>
            <person name="Oliphant S.A."/>
            <person name="Watson-Haigh N.S."/>
            <person name="Sumby K.M."/>
            <person name="Gardner J."/>
            <person name="Groom S."/>
            <person name="Jiranek V."/>
        </authorList>
    </citation>
    <scope>NUCLEOTIDE SEQUENCE</scope>
    <source>
        <strain evidence="9">SGEP1_A5</strain>
    </source>
</reference>
<dbReference type="SUPFAM" id="SSF53681">
    <property type="entry name" value="Aspartate/glutamate racemase"/>
    <property type="match status" value="2"/>
</dbReference>
<dbReference type="HAMAP" id="MF_00258">
    <property type="entry name" value="Glu_racemase"/>
    <property type="match status" value="1"/>
</dbReference>
<keyword evidence="5 8" id="KW-0413">Isomerase</keyword>
<dbReference type="PROSITE" id="PS00923">
    <property type="entry name" value="ASP_GLU_RACEMASE_1"/>
    <property type="match status" value="1"/>
</dbReference>
<feature type="binding site" evidence="8">
    <location>
        <begin position="185"/>
        <end position="186"/>
    </location>
    <ligand>
        <name>substrate</name>
    </ligand>
</feature>
<dbReference type="PANTHER" id="PTHR21198">
    <property type="entry name" value="GLUTAMATE RACEMASE"/>
    <property type="match status" value="1"/>
</dbReference>
<feature type="active site" description="Proton donor/acceptor" evidence="8">
    <location>
        <position position="184"/>
    </location>
</feature>
<accession>A0A976RSG0</accession>
<dbReference type="InterPro" id="IPR018187">
    <property type="entry name" value="Asp/Glu_racemase_AS_1"/>
</dbReference>
<dbReference type="EC" id="5.1.1.3" evidence="2 8"/>
<dbReference type="GO" id="GO:0008881">
    <property type="term" value="F:glutamate racemase activity"/>
    <property type="evidence" value="ECO:0007669"/>
    <property type="project" value="UniProtKB-UniRule"/>
</dbReference>
<evidence type="ECO:0000256" key="6">
    <source>
        <dbReference type="ARBA" id="ARBA00023316"/>
    </source>
</evidence>
<dbReference type="InterPro" id="IPR015942">
    <property type="entry name" value="Asp/Glu/hydantoin_racemase"/>
</dbReference>
<feature type="binding site" evidence="8">
    <location>
        <begin position="10"/>
        <end position="11"/>
    </location>
    <ligand>
        <name>substrate</name>
    </ligand>
</feature>
<organism evidence="9 10">
    <name type="scientific">Nicoliella spurrieriana</name>
    <dbReference type="NCBI Taxonomy" id="2925830"/>
    <lineage>
        <taxon>Bacteria</taxon>
        <taxon>Bacillati</taxon>
        <taxon>Bacillota</taxon>
        <taxon>Bacilli</taxon>
        <taxon>Lactobacillales</taxon>
        <taxon>Lactobacillaceae</taxon>
        <taxon>Nicoliella</taxon>
    </lineage>
</organism>
<evidence type="ECO:0000256" key="4">
    <source>
        <dbReference type="ARBA" id="ARBA00022984"/>
    </source>
</evidence>
<evidence type="ECO:0000256" key="1">
    <source>
        <dbReference type="ARBA" id="ARBA00001602"/>
    </source>
</evidence>
<gene>
    <name evidence="8 9" type="primary">murI</name>
    <name evidence="9" type="ORF">MOO44_07900</name>
</gene>
<dbReference type="PANTHER" id="PTHR21198:SF2">
    <property type="entry name" value="GLUTAMATE RACEMASE"/>
    <property type="match status" value="1"/>
</dbReference>
<dbReference type="GO" id="GO:0008360">
    <property type="term" value="P:regulation of cell shape"/>
    <property type="evidence" value="ECO:0007669"/>
    <property type="project" value="UniProtKB-KW"/>
</dbReference>
<dbReference type="InterPro" id="IPR033134">
    <property type="entry name" value="Asp/Glu_racemase_AS_2"/>
</dbReference>
<dbReference type="PROSITE" id="PS00924">
    <property type="entry name" value="ASP_GLU_RACEMASE_2"/>
    <property type="match status" value="1"/>
</dbReference>
<dbReference type="FunFam" id="3.40.50.1860:FF:000002">
    <property type="entry name" value="Glutamate racemase"/>
    <property type="match status" value="1"/>
</dbReference>
<dbReference type="EMBL" id="CP093361">
    <property type="protein sequence ID" value="UQS86781.1"/>
    <property type="molecule type" value="Genomic_DNA"/>
</dbReference>
<keyword evidence="6 8" id="KW-0961">Cell wall biogenesis/degradation</keyword>
<keyword evidence="10" id="KW-1185">Reference proteome</keyword>
<dbReference type="Pfam" id="PF01177">
    <property type="entry name" value="Asp_Glu_race"/>
    <property type="match status" value="1"/>
</dbReference>
<comment type="pathway">
    <text evidence="8">Cell wall biogenesis; peptidoglycan biosynthesis.</text>
</comment>
<keyword evidence="4 8" id="KW-0573">Peptidoglycan synthesis</keyword>
<dbReference type="AlphaFoldDB" id="A0A976RSG0"/>
<dbReference type="Proteomes" id="UP000831181">
    <property type="component" value="Chromosome"/>
</dbReference>
<evidence type="ECO:0000256" key="2">
    <source>
        <dbReference type="ARBA" id="ARBA00013090"/>
    </source>
</evidence>
<feature type="binding site" evidence="8">
    <location>
        <begin position="42"/>
        <end position="43"/>
    </location>
    <ligand>
        <name>substrate</name>
    </ligand>
</feature>
<dbReference type="NCBIfam" id="TIGR00067">
    <property type="entry name" value="glut_race"/>
    <property type="match status" value="1"/>
</dbReference>
<comment type="similarity">
    <text evidence="8">Belongs to the aspartate/glutamate racemases family.</text>
</comment>
<proteinExistence type="inferred from homology"/>
<keyword evidence="3 8" id="KW-0133">Cell shape</keyword>